<gene>
    <name evidence="2" type="ORF">R3P38DRAFT_2501654</name>
</gene>
<organism evidence="2 3">
    <name type="scientific">Favolaschia claudopus</name>
    <dbReference type="NCBI Taxonomy" id="2862362"/>
    <lineage>
        <taxon>Eukaryota</taxon>
        <taxon>Fungi</taxon>
        <taxon>Dikarya</taxon>
        <taxon>Basidiomycota</taxon>
        <taxon>Agaricomycotina</taxon>
        <taxon>Agaricomycetes</taxon>
        <taxon>Agaricomycetidae</taxon>
        <taxon>Agaricales</taxon>
        <taxon>Marasmiineae</taxon>
        <taxon>Mycenaceae</taxon>
        <taxon>Favolaschia</taxon>
    </lineage>
</organism>
<keyword evidence="3" id="KW-1185">Reference proteome</keyword>
<protein>
    <submittedName>
        <fullName evidence="2">Uncharacterized protein</fullName>
    </submittedName>
</protein>
<dbReference type="AlphaFoldDB" id="A0AAW0DJZ8"/>
<feature type="signal peptide" evidence="1">
    <location>
        <begin position="1"/>
        <end position="18"/>
    </location>
</feature>
<accession>A0AAW0DJZ8</accession>
<evidence type="ECO:0000313" key="3">
    <source>
        <dbReference type="Proteomes" id="UP001362999"/>
    </source>
</evidence>
<reference evidence="2 3" key="1">
    <citation type="journal article" date="2024" name="J Genomics">
        <title>Draft genome sequencing and assembly of Favolaschia claudopus CIRM-BRFM 2984 isolated from oak limbs.</title>
        <authorList>
            <person name="Navarro D."/>
            <person name="Drula E."/>
            <person name="Chaduli D."/>
            <person name="Cazenave R."/>
            <person name="Ahrendt S."/>
            <person name="Wang J."/>
            <person name="Lipzen A."/>
            <person name="Daum C."/>
            <person name="Barry K."/>
            <person name="Grigoriev I.V."/>
            <person name="Favel A."/>
            <person name="Rosso M.N."/>
            <person name="Martin F."/>
        </authorList>
    </citation>
    <scope>NUCLEOTIDE SEQUENCE [LARGE SCALE GENOMIC DNA]</scope>
    <source>
        <strain evidence="2 3">CIRM-BRFM 2984</strain>
    </source>
</reference>
<evidence type="ECO:0000256" key="1">
    <source>
        <dbReference type="SAM" id="SignalP"/>
    </source>
</evidence>
<dbReference type="Proteomes" id="UP001362999">
    <property type="component" value="Unassembled WGS sequence"/>
</dbReference>
<name>A0AAW0DJZ8_9AGAR</name>
<proteinExistence type="predicted"/>
<comment type="caution">
    <text evidence="2">The sequence shown here is derived from an EMBL/GenBank/DDBJ whole genome shotgun (WGS) entry which is preliminary data.</text>
</comment>
<dbReference type="Gene3D" id="3.60.130.30">
    <property type="match status" value="1"/>
</dbReference>
<evidence type="ECO:0000313" key="2">
    <source>
        <dbReference type="EMBL" id="KAK7052795.1"/>
    </source>
</evidence>
<keyword evidence="1" id="KW-0732">Signal</keyword>
<feature type="chain" id="PRO_5043530410" evidence="1">
    <location>
        <begin position="19"/>
        <end position="214"/>
    </location>
</feature>
<sequence>MVRHFSLGFIGILIAVLGIFKHFCPTAYDTLNEDKEDMLRHNPNAYFPNEASIFSAATMELGRPHLNLRDHRGDLRDLEAAGWTILTALGKFRAFHGGHVIFWELGLVIQFPPGSSILLPAGLIHYSFVKVDPDETRFSLLQWAGAGVRRFLDNGCRSDMEFAAKATPNQHAGREHRRNRAHEIVIDSFPHVTEFKAGHIDFPYPGVNPPSATH</sequence>
<dbReference type="EMBL" id="JAWWNJ010000007">
    <property type="protein sequence ID" value="KAK7052795.1"/>
    <property type="molecule type" value="Genomic_DNA"/>
</dbReference>